<dbReference type="Pfam" id="PF01261">
    <property type="entry name" value="AP_endonuc_2"/>
    <property type="match status" value="1"/>
</dbReference>
<comment type="caution">
    <text evidence="2">The sequence shown here is derived from an EMBL/GenBank/DDBJ whole genome shotgun (WGS) entry which is preliminary data.</text>
</comment>
<accession>A0ABS6EFC7</accession>
<reference evidence="2 3" key="1">
    <citation type="submission" date="2021-06" db="EMBL/GenBank/DDBJ databases">
        <authorList>
            <person name="Sun Q."/>
            <person name="Li D."/>
        </authorList>
    </citation>
    <scope>NUCLEOTIDE SEQUENCE [LARGE SCALE GENOMIC DNA]</scope>
    <source>
        <strain evidence="2 3">MSJ-11</strain>
    </source>
</reference>
<evidence type="ECO:0000313" key="3">
    <source>
        <dbReference type="Proteomes" id="UP000726170"/>
    </source>
</evidence>
<evidence type="ECO:0000259" key="1">
    <source>
        <dbReference type="Pfam" id="PF01261"/>
    </source>
</evidence>
<dbReference type="PANTHER" id="PTHR12110">
    <property type="entry name" value="HYDROXYPYRUVATE ISOMERASE"/>
    <property type="match status" value="1"/>
</dbReference>
<feature type="domain" description="Xylose isomerase-like TIM barrel" evidence="1">
    <location>
        <begin position="29"/>
        <end position="280"/>
    </location>
</feature>
<protein>
    <submittedName>
        <fullName evidence="2">Sugar phosphate isomerase/epimerase</fullName>
    </submittedName>
</protein>
<dbReference type="GO" id="GO:0016853">
    <property type="term" value="F:isomerase activity"/>
    <property type="evidence" value="ECO:0007669"/>
    <property type="project" value="UniProtKB-KW"/>
</dbReference>
<gene>
    <name evidence="2" type="ORF">KQI86_06225</name>
</gene>
<dbReference type="EMBL" id="JAHLQF010000002">
    <property type="protein sequence ID" value="MBU5483919.1"/>
    <property type="molecule type" value="Genomic_DNA"/>
</dbReference>
<dbReference type="RefSeq" id="WP_216438419.1">
    <property type="nucleotide sequence ID" value="NZ_JAHLQF010000002.1"/>
</dbReference>
<name>A0ABS6EFC7_9CLOT</name>
<keyword evidence="3" id="KW-1185">Reference proteome</keyword>
<organism evidence="2 3">
    <name type="scientific">Clostridium mobile</name>
    <dbReference type="NCBI Taxonomy" id="2841512"/>
    <lineage>
        <taxon>Bacteria</taxon>
        <taxon>Bacillati</taxon>
        <taxon>Bacillota</taxon>
        <taxon>Clostridia</taxon>
        <taxon>Eubacteriales</taxon>
        <taxon>Clostridiaceae</taxon>
        <taxon>Clostridium</taxon>
    </lineage>
</organism>
<sequence>MANIMLGMNTSFALNRYPLTEEWIDIIVDELGLKYVQFYFDMLDPVLIEENARKKVCYEIREYAEKKGIEIINTATGAISHQTNFLLHPDKELRKSYINWYKKSIDQTKDMGCYSTGVYLGAFSMNDIKNEKRKNQLLEELIETMGELSVYADKQGLKELIIEPMSIPREYPSTIEETEYIFERLNKVSAIPIYLNLDVGHLDITSKNQEDSDPYCWIKKLIHKSKILHLQQTDKSASHHWPFTEENNKRGIIDGAKVVETIESTEVENIYLVMELFYKAYGFNDEIVIPSLKESVNYWKYILDGRAK</sequence>
<proteinExistence type="predicted"/>
<dbReference type="Proteomes" id="UP000726170">
    <property type="component" value="Unassembled WGS sequence"/>
</dbReference>
<evidence type="ECO:0000313" key="2">
    <source>
        <dbReference type="EMBL" id="MBU5483919.1"/>
    </source>
</evidence>
<dbReference type="InterPro" id="IPR050312">
    <property type="entry name" value="IolE/XylAMocC-like"/>
</dbReference>
<keyword evidence="2" id="KW-0413">Isomerase</keyword>
<dbReference type="PANTHER" id="PTHR12110:SF53">
    <property type="entry name" value="BLR5974 PROTEIN"/>
    <property type="match status" value="1"/>
</dbReference>
<dbReference type="InterPro" id="IPR013022">
    <property type="entry name" value="Xyl_isomerase-like_TIM-brl"/>
</dbReference>